<dbReference type="InParanoid" id="A0A067PBJ5"/>
<accession>A0A067PBJ5</accession>
<dbReference type="AlphaFoldDB" id="A0A067PBJ5"/>
<keyword evidence="1" id="KW-1133">Transmembrane helix</keyword>
<feature type="transmembrane region" description="Helical" evidence="1">
    <location>
        <begin position="60"/>
        <end position="78"/>
    </location>
</feature>
<protein>
    <submittedName>
        <fullName evidence="2">Uncharacterized protein</fullName>
    </submittedName>
</protein>
<organism evidence="2 3">
    <name type="scientific">Jaapia argillacea MUCL 33604</name>
    <dbReference type="NCBI Taxonomy" id="933084"/>
    <lineage>
        <taxon>Eukaryota</taxon>
        <taxon>Fungi</taxon>
        <taxon>Dikarya</taxon>
        <taxon>Basidiomycota</taxon>
        <taxon>Agaricomycotina</taxon>
        <taxon>Agaricomycetes</taxon>
        <taxon>Agaricomycetidae</taxon>
        <taxon>Jaapiales</taxon>
        <taxon>Jaapiaceae</taxon>
        <taxon>Jaapia</taxon>
    </lineage>
</organism>
<keyword evidence="1" id="KW-0812">Transmembrane</keyword>
<dbReference type="Proteomes" id="UP000027265">
    <property type="component" value="Unassembled WGS sequence"/>
</dbReference>
<sequence>MSAASRKLAPCAFSHPQGSQLCFARHVVWERGRLALWRLKPLPLTVGAVSETVPHTRVDTTFWILSDFLAVCLGVFSLRKLFLDTPTLRRAYENKTRLLVAGVLFMSSILLARAFKARNSSSPPLWSWYPMDNCGPVLVFAAFLYDILTIRFPSTIPGLSSTLDIVCRFVAVVSLTYGFQQSVDDAFSLQYLFTTLVFIVILVTNRTPPIPNPPLLDENGVAEWRNAHIVSASWWQQEDLWRHCFVIAELRQSRKSELREDGDTLFVRVERNKTEWLASSHGNPPQSIAASRELTDLHHQSHRVALIEFKDSTPRTKLYVLADLITMSHLPLFNCWWFAQDCFLRIAIGRHPKCEEHVQITVASSESSVTEWLRDRIQRRLLPDGFKYTFPAMITHLCIETFRPQVHLPSCSRTRFETLRGFIVFCERWNIRHFTPIKSSWTYSVYLTIMYVRWFCMTWRIASISGSLYSLRYALAADILLYVTLNNLSMALYSILLLYRYPWVDCS</sequence>
<evidence type="ECO:0000256" key="1">
    <source>
        <dbReference type="SAM" id="Phobius"/>
    </source>
</evidence>
<evidence type="ECO:0000313" key="3">
    <source>
        <dbReference type="Proteomes" id="UP000027265"/>
    </source>
</evidence>
<keyword evidence="1" id="KW-0472">Membrane</keyword>
<feature type="transmembrane region" description="Helical" evidence="1">
    <location>
        <begin position="98"/>
        <end position="115"/>
    </location>
</feature>
<keyword evidence="3" id="KW-1185">Reference proteome</keyword>
<proteinExistence type="predicted"/>
<feature type="transmembrane region" description="Helical" evidence="1">
    <location>
        <begin position="441"/>
        <end position="461"/>
    </location>
</feature>
<name>A0A067PBJ5_9AGAM</name>
<dbReference type="OrthoDB" id="10484453at2759"/>
<dbReference type="EMBL" id="KL197750">
    <property type="protein sequence ID" value="KDQ51210.1"/>
    <property type="molecule type" value="Genomic_DNA"/>
</dbReference>
<feature type="transmembrane region" description="Helical" evidence="1">
    <location>
        <begin position="189"/>
        <end position="205"/>
    </location>
</feature>
<dbReference type="HOGENOM" id="CLU_537545_0_0_1"/>
<gene>
    <name evidence="2" type="ORF">JAAARDRAFT_62628</name>
</gene>
<evidence type="ECO:0000313" key="2">
    <source>
        <dbReference type="EMBL" id="KDQ51210.1"/>
    </source>
</evidence>
<reference evidence="3" key="1">
    <citation type="journal article" date="2014" name="Proc. Natl. Acad. Sci. U.S.A.">
        <title>Extensive sampling of basidiomycete genomes demonstrates inadequacy of the white-rot/brown-rot paradigm for wood decay fungi.</title>
        <authorList>
            <person name="Riley R."/>
            <person name="Salamov A.A."/>
            <person name="Brown D.W."/>
            <person name="Nagy L.G."/>
            <person name="Floudas D."/>
            <person name="Held B.W."/>
            <person name="Levasseur A."/>
            <person name="Lombard V."/>
            <person name="Morin E."/>
            <person name="Otillar R."/>
            <person name="Lindquist E.A."/>
            <person name="Sun H."/>
            <person name="LaButti K.M."/>
            <person name="Schmutz J."/>
            <person name="Jabbour D."/>
            <person name="Luo H."/>
            <person name="Baker S.E."/>
            <person name="Pisabarro A.G."/>
            <person name="Walton J.D."/>
            <person name="Blanchette R.A."/>
            <person name="Henrissat B."/>
            <person name="Martin F."/>
            <person name="Cullen D."/>
            <person name="Hibbett D.S."/>
            <person name="Grigoriev I.V."/>
        </authorList>
    </citation>
    <scope>NUCLEOTIDE SEQUENCE [LARGE SCALE GENOMIC DNA]</scope>
    <source>
        <strain evidence="3">MUCL 33604</strain>
    </source>
</reference>
<feature type="transmembrane region" description="Helical" evidence="1">
    <location>
        <begin position="473"/>
        <end position="499"/>
    </location>
</feature>